<protein>
    <submittedName>
        <fullName evidence="1">Uncharacterized protein</fullName>
    </submittedName>
</protein>
<proteinExistence type="predicted"/>
<reference evidence="2" key="1">
    <citation type="submission" date="2014-04" db="EMBL/GenBank/DDBJ databases">
        <title>Evolutionary Origins and Diversification of the Mycorrhizal Mutualists.</title>
        <authorList>
            <consortium name="DOE Joint Genome Institute"/>
            <consortium name="Mycorrhizal Genomics Consortium"/>
            <person name="Kohler A."/>
            <person name="Kuo A."/>
            <person name="Nagy L.G."/>
            <person name="Floudas D."/>
            <person name="Copeland A."/>
            <person name="Barry K.W."/>
            <person name="Cichocki N."/>
            <person name="Veneault-Fourrey C."/>
            <person name="LaButti K."/>
            <person name="Lindquist E.A."/>
            <person name="Lipzen A."/>
            <person name="Lundell T."/>
            <person name="Morin E."/>
            <person name="Murat C."/>
            <person name="Riley R."/>
            <person name="Ohm R."/>
            <person name="Sun H."/>
            <person name="Tunlid A."/>
            <person name="Henrissat B."/>
            <person name="Grigoriev I.V."/>
            <person name="Hibbett D.S."/>
            <person name="Martin F."/>
        </authorList>
    </citation>
    <scope>NUCLEOTIDE SEQUENCE [LARGE SCALE GENOMIC DNA]</scope>
    <source>
        <strain evidence="2">FD-334 SS-4</strain>
    </source>
</reference>
<keyword evidence="2" id="KW-1185">Reference proteome</keyword>
<dbReference type="OMA" id="WVDVYTY"/>
<dbReference type="OrthoDB" id="3212455at2759"/>
<accession>A0A0D2N845</accession>
<sequence>MIFADGSLAVALVKNRVMVVQATRTHSAREKYLDVHTFAPFGAGVFLASDVPCARIAPADVLAIIPPRSPHELAEGLLELPQQEYSQYVAHSSHHQKRHESMWNAWLGRN</sequence>
<gene>
    <name evidence="1" type="ORF">HYPSUDRAFT_48576</name>
</gene>
<organism evidence="1 2">
    <name type="scientific">Hypholoma sublateritium (strain FD-334 SS-4)</name>
    <dbReference type="NCBI Taxonomy" id="945553"/>
    <lineage>
        <taxon>Eukaryota</taxon>
        <taxon>Fungi</taxon>
        <taxon>Dikarya</taxon>
        <taxon>Basidiomycota</taxon>
        <taxon>Agaricomycotina</taxon>
        <taxon>Agaricomycetes</taxon>
        <taxon>Agaricomycetidae</taxon>
        <taxon>Agaricales</taxon>
        <taxon>Agaricineae</taxon>
        <taxon>Strophariaceae</taxon>
        <taxon>Hypholoma</taxon>
    </lineage>
</organism>
<name>A0A0D2N845_HYPSF</name>
<evidence type="ECO:0000313" key="2">
    <source>
        <dbReference type="Proteomes" id="UP000054270"/>
    </source>
</evidence>
<dbReference type="EMBL" id="KN817650">
    <property type="protein sequence ID" value="KJA15259.1"/>
    <property type="molecule type" value="Genomic_DNA"/>
</dbReference>
<dbReference type="AlphaFoldDB" id="A0A0D2N845"/>
<evidence type="ECO:0000313" key="1">
    <source>
        <dbReference type="EMBL" id="KJA15259.1"/>
    </source>
</evidence>
<dbReference type="Proteomes" id="UP000054270">
    <property type="component" value="Unassembled WGS sequence"/>
</dbReference>